<protein>
    <submittedName>
        <fullName evidence="1">Uncharacterized protein</fullName>
    </submittedName>
</protein>
<organism evidence="1 2">
    <name type="scientific">Heyndrickxia acidicola</name>
    <dbReference type="NCBI Taxonomy" id="209389"/>
    <lineage>
        <taxon>Bacteria</taxon>
        <taxon>Bacillati</taxon>
        <taxon>Bacillota</taxon>
        <taxon>Bacilli</taxon>
        <taxon>Bacillales</taxon>
        <taxon>Bacillaceae</taxon>
        <taxon>Heyndrickxia</taxon>
    </lineage>
</organism>
<dbReference type="EMBL" id="JARMAB010000042">
    <property type="protein sequence ID" value="MED1205884.1"/>
    <property type="molecule type" value="Genomic_DNA"/>
</dbReference>
<proteinExistence type="predicted"/>
<evidence type="ECO:0000313" key="1">
    <source>
        <dbReference type="EMBL" id="MED1205884.1"/>
    </source>
</evidence>
<keyword evidence="2" id="KW-1185">Reference proteome</keyword>
<name>A0ABU6MN02_9BACI</name>
<evidence type="ECO:0000313" key="2">
    <source>
        <dbReference type="Proteomes" id="UP001341444"/>
    </source>
</evidence>
<comment type="caution">
    <text evidence="1">The sequence shown here is derived from an EMBL/GenBank/DDBJ whole genome shotgun (WGS) entry which is preliminary data.</text>
</comment>
<dbReference type="Proteomes" id="UP001341444">
    <property type="component" value="Unassembled WGS sequence"/>
</dbReference>
<reference evidence="1 2" key="1">
    <citation type="submission" date="2023-03" db="EMBL/GenBank/DDBJ databases">
        <title>Bacillus Genome Sequencing.</title>
        <authorList>
            <person name="Dunlap C."/>
        </authorList>
    </citation>
    <scope>NUCLEOTIDE SEQUENCE [LARGE SCALE GENOMIC DNA]</scope>
    <source>
        <strain evidence="1 2">B-23453</strain>
    </source>
</reference>
<gene>
    <name evidence="1" type="ORF">P4T90_22885</name>
</gene>
<sequence>MKEIPVLEAFERNSDGMLSAWCSYCVEFHHHGAGEGHRIAHCTNEKSPYKITGYELKKVSKL</sequence>
<dbReference type="RefSeq" id="WP_066271597.1">
    <property type="nucleotide sequence ID" value="NZ_JARMAB010000042.1"/>
</dbReference>
<accession>A0ABU6MN02</accession>